<keyword evidence="1" id="KW-0479">Metal-binding</keyword>
<dbReference type="Pfam" id="PF07731">
    <property type="entry name" value="Cu-oxidase_2"/>
    <property type="match status" value="1"/>
</dbReference>
<dbReference type="InterPro" id="IPR002355">
    <property type="entry name" value="Cu_oxidase_Cu_BS"/>
</dbReference>
<evidence type="ECO:0000256" key="2">
    <source>
        <dbReference type="SAM" id="MobiDB-lite"/>
    </source>
</evidence>
<comment type="caution">
    <text evidence="4">The sequence shown here is derived from an EMBL/GenBank/DDBJ whole genome shotgun (WGS) entry which is preliminary data.</text>
</comment>
<dbReference type="InterPro" id="IPR011706">
    <property type="entry name" value="Cu-oxidase_C"/>
</dbReference>
<organism evidence="4 5">
    <name type="scientific">Polyangium sorediatum</name>
    <dbReference type="NCBI Taxonomy" id="889274"/>
    <lineage>
        <taxon>Bacteria</taxon>
        <taxon>Pseudomonadati</taxon>
        <taxon>Myxococcota</taxon>
        <taxon>Polyangia</taxon>
        <taxon>Polyangiales</taxon>
        <taxon>Polyangiaceae</taxon>
        <taxon>Polyangium</taxon>
    </lineage>
</organism>
<dbReference type="Gene3D" id="2.60.40.420">
    <property type="entry name" value="Cupredoxins - blue copper proteins"/>
    <property type="match status" value="5"/>
</dbReference>
<dbReference type="InterPro" id="IPR008972">
    <property type="entry name" value="Cupredoxin"/>
</dbReference>
<gene>
    <name evidence="4" type="ORF">QHF89_15195</name>
</gene>
<feature type="domain" description="Plastocyanin-like" evidence="3">
    <location>
        <begin position="419"/>
        <end position="514"/>
    </location>
</feature>
<evidence type="ECO:0000313" key="5">
    <source>
        <dbReference type="Proteomes" id="UP001160301"/>
    </source>
</evidence>
<dbReference type="SUPFAM" id="SSF49503">
    <property type="entry name" value="Cupredoxins"/>
    <property type="match status" value="4"/>
</dbReference>
<evidence type="ECO:0000313" key="4">
    <source>
        <dbReference type="EMBL" id="MDI1430838.1"/>
    </source>
</evidence>
<dbReference type="PROSITE" id="PS00080">
    <property type="entry name" value="MULTICOPPER_OXIDASE2"/>
    <property type="match status" value="1"/>
</dbReference>
<reference evidence="4 5" key="1">
    <citation type="submission" date="2023-04" db="EMBL/GenBank/DDBJ databases">
        <title>The genome sequence of Polyangium sorediatum DSM14670.</title>
        <authorList>
            <person name="Zhang X."/>
        </authorList>
    </citation>
    <scope>NUCLEOTIDE SEQUENCE [LARGE SCALE GENOMIC DNA]</scope>
    <source>
        <strain evidence="4 5">DSM 14670</strain>
    </source>
</reference>
<sequence length="1585" mass="172644">MLRWLAFVLLLASGCGGSDPDESPPGAGTAGAASLAVVAPPSEPSPNPPHGGRTIVARVVALDQVYVYNRFGSFNPDGMIFALERDVVPIDDAKPIGPGNAMLAPDKRPRPLVLRVNVGDELVVHFKNLLAPTVGDISPDAEVPFHVGGDIGSDSTATRRASFHVSGLQVLDQKSLAGNVGKNAPALAAPGQTRTYRFFADREGTFLAHSGGAMAGGEGLGGQIVLGLFGAVHVEPKNAVWYRSQVTGKELAAVATYDKDPLLPPRIDYDATFPDGTPILRILDDRNGELEIVHSDLYAIITGYTHTEAGTTVSKDQGHFREMTVLFHDELRAVQAFPELDEDPSLHGVRDGFGINYGAAGLGAELLANRARLGPAADCAECKFEEFFLSSWANGDPAMLLSRDEDGGALEALFPEDPSNVHHAYLGDPVRFRNLHAGPKETHVFHMHAHQWLQSPGHDDAMARDSQTIGPGATFTYDLLFGGAGNRVLTPGDAIFHCHLYPHFAQGMWGLLRVHDVFENGSPSRRLPDGEIPKGTPTPALVPIPERGMALMPTYEPTLVVQGNKKVWRPAMPGYPFYVPADAGHRPPQPPLDMVFDGGLPRHKIDAVPDNAIVRGSGVARFDVEILEADLVLLPQNGTASEQGAMAFHAGTFPGGKPDATLYGWAGASYPTRTPLGQVARFFVNGRPPAMGAPFADPCPKNVPLRTFQFAFVEINGLLNDNYWHDPQLRMMVLEQDLPATYAGTRPPEPLYMRVNSNDCIHAEATNLLPKVLDEDDFQIRTPTDIVGQHIHLVQFDVTSSDGGANGFNYEDGTFAPGEVEDRIAAANASGGAITPKGNRVFLTPKTHPRIPKAFAAQTTVQRQWAARILDDIGRDRTSRTVFTHDHLSPSSHQQHGLYGALVIEPEGSTYRDSRTGQAFGTRKDGGPTSFRADITRGDGTSFREFNIAFADFALAYDAYGEPVNPPGTVEAPLPLAVTHEPFPPEAISAADPGTMLINYRNEPIPLRIGKPGPDDTLVQKDGPVGEMQNVFRSDLHGEPSTPILEAYPEDEVHIRLIQGAHEEQHVWTLHGNKWLYEFADPESGYSNSNPIGISEHLEFVMPGNQWSTSTGADHVDYLYASAPTDDLWNGMWGLMRCYGERKPWLRPLPGSSWASVPIGSSYYDTDARICPAGAKEREYHVVAITAADHLPDGRLTYNEDFDLYDPEAILFVREEHLSDLRHGLRRPEPLILRAAAGECIRVTLRNELPHVLPQTPHWNYHPPITDGFNVNQVRKSNHVSLHPQLVTYDVAVSDGANVGHNPPQTVAPGEERTYVWYAGDWQGKKPRPIEFGAINLRNMADVVHGGAHGGVGALVIEPELATWATDPGTEAQATVTHPGLGGAKSFREHVLLLQDDVPMRSDDSRFRCEDGDLNCGNAIRNLGGEDDAEDTGHKAWNYATEPIWARLGLRPETDFNAYNEHQLGDIHNSYVFGDPATPILRAKAGQALRIRQLQPSGHARQHAFTLWGHEWGYRPFLLNSTVIGPNPDWFVVSTQGGASVQTAHNVLPLYGAGGKFGVVGDFLYRDEGSFGYTNGCWGFLRVSH</sequence>
<evidence type="ECO:0000259" key="3">
    <source>
        <dbReference type="Pfam" id="PF07731"/>
    </source>
</evidence>
<accession>A0ABT6NR89</accession>
<evidence type="ECO:0000256" key="1">
    <source>
        <dbReference type="ARBA" id="ARBA00022723"/>
    </source>
</evidence>
<name>A0ABT6NR89_9BACT</name>
<proteinExistence type="predicted"/>
<dbReference type="Proteomes" id="UP001160301">
    <property type="component" value="Unassembled WGS sequence"/>
</dbReference>
<dbReference type="EMBL" id="JARZHI010000011">
    <property type="protein sequence ID" value="MDI1430838.1"/>
    <property type="molecule type" value="Genomic_DNA"/>
</dbReference>
<protein>
    <submittedName>
        <fullName evidence="4">Multicopper oxidase domain-containing protein</fullName>
    </submittedName>
</protein>
<dbReference type="PROSITE" id="PS51257">
    <property type="entry name" value="PROKAR_LIPOPROTEIN"/>
    <property type="match status" value="1"/>
</dbReference>
<keyword evidence="5" id="KW-1185">Reference proteome</keyword>
<feature type="region of interest" description="Disordered" evidence="2">
    <location>
        <begin position="911"/>
        <end position="933"/>
    </location>
</feature>